<gene>
    <name evidence="1" type="ORF">S03H2_61651</name>
</gene>
<organism evidence="1">
    <name type="scientific">marine sediment metagenome</name>
    <dbReference type="NCBI Taxonomy" id="412755"/>
    <lineage>
        <taxon>unclassified sequences</taxon>
        <taxon>metagenomes</taxon>
        <taxon>ecological metagenomes</taxon>
    </lineage>
</organism>
<dbReference type="AlphaFoldDB" id="X1K4I9"/>
<comment type="caution">
    <text evidence="1">The sequence shown here is derived from an EMBL/GenBank/DDBJ whole genome shotgun (WGS) entry which is preliminary data.</text>
</comment>
<protein>
    <submittedName>
        <fullName evidence="1">Uncharacterized protein</fullName>
    </submittedName>
</protein>
<feature type="non-terminal residue" evidence="1">
    <location>
        <position position="1"/>
    </location>
</feature>
<name>X1K4I9_9ZZZZ</name>
<reference evidence="1" key="1">
    <citation type="journal article" date="2014" name="Front. Microbiol.">
        <title>High frequency of phylogenetically diverse reductive dehalogenase-homologous genes in deep subseafloor sedimentary metagenomes.</title>
        <authorList>
            <person name="Kawai M."/>
            <person name="Futagami T."/>
            <person name="Toyoda A."/>
            <person name="Takaki Y."/>
            <person name="Nishi S."/>
            <person name="Hori S."/>
            <person name="Arai W."/>
            <person name="Tsubouchi T."/>
            <person name="Morono Y."/>
            <person name="Uchiyama I."/>
            <person name="Ito T."/>
            <person name="Fujiyama A."/>
            <person name="Inagaki F."/>
            <person name="Takami H."/>
        </authorList>
    </citation>
    <scope>NUCLEOTIDE SEQUENCE</scope>
    <source>
        <strain evidence="1">Expedition CK06-06</strain>
    </source>
</reference>
<sequence length="204" mass="22778">PVGAQARAMIAKPLEVRKVVPWGIDEDSFKVLSFEDPAQFYFDTIDEIGPGNFGCLDLPRKEKGGGGANDYYDNILYGYNNNLKIEDKIDTKPGKMPEKTDEYVYERINILGDGKDEFGDIVFEYPSIKNDTQVVYIPVISVEEIHGKTEVTIRAFAIFVITDWGKDGKEAYVKGQFIEKAITNSDGGIGAVEDLGLRVIRLIK</sequence>
<evidence type="ECO:0000313" key="1">
    <source>
        <dbReference type="EMBL" id="GAH85194.1"/>
    </source>
</evidence>
<proteinExistence type="predicted"/>
<accession>X1K4I9</accession>
<dbReference type="EMBL" id="BARU01039809">
    <property type="protein sequence ID" value="GAH85194.1"/>
    <property type="molecule type" value="Genomic_DNA"/>
</dbReference>